<dbReference type="GO" id="GO:0005886">
    <property type="term" value="C:plasma membrane"/>
    <property type="evidence" value="ECO:0007669"/>
    <property type="project" value="TreeGrafter"/>
</dbReference>
<evidence type="ECO:0000256" key="3">
    <source>
        <dbReference type="ARBA" id="ARBA00022989"/>
    </source>
</evidence>
<dbReference type="InterPro" id="IPR036259">
    <property type="entry name" value="MFS_trans_sf"/>
</dbReference>
<dbReference type="AlphaFoldDB" id="B6QDV1"/>
<feature type="transmembrane region" description="Helical" evidence="6">
    <location>
        <begin position="58"/>
        <end position="78"/>
    </location>
</feature>
<keyword evidence="3 6" id="KW-1133">Transmembrane helix</keyword>
<feature type="transmembrane region" description="Helical" evidence="6">
    <location>
        <begin position="426"/>
        <end position="445"/>
    </location>
</feature>
<dbReference type="Gene3D" id="1.20.1250.20">
    <property type="entry name" value="MFS general substrate transporter like domains"/>
    <property type="match status" value="1"/>
</dbReference>
<feature type="transmembrane region" description="Helical" evidence="6">
    <location>
        <begin position="178"/>
        <end position="199"/>
    </location>
</feature>
<keyword evidence="4 6" id="KW-0472">Membrane</keyword>
<keyword evidence="9" id="KW-1185">Reference proteome</keyword>
<feature type="domain" description="Major facilitator superfamily (MFS) profile" evidence="7">
    <location>
        <begin position="25"/>
        <end position="515"/>
    </location>
</feature>
<feature type="transmembrane region" description="Helical" evidence="6">
    <location>
        <begin position="482"/>
        <end position="506"/>
    </location>
</feature>
<dbReference type="SUPFAM" id="SSF103473">
    <property type="entry name" value="MFS general substrate transporter"/>
    <property type="match status" value="1"/>
</dbReference>
<feature type="transmembrane region" description="Helical" evidence="6">
    <location>
        <begin position="148"/>
        <end position="172"/>
    </location>
</feature>
<gene>
    <name evidence="8" type="ORF">PMAA_088340</name>
</gene>
<name>B6QDV1_TALMQ</name>
<dbReference type="EMBL" id="DS995901">
    <property type="protein sequence ID" value="EEA24861.1"/>
    <property type="molecule type" value="Genomic_DNA"/>
</dbReference>
<evidence type="ECO:0000256" key="5">
    <source>
        <dbReference type="SAM" id="MobiDB-lite"/>
    </source>
</evidence>
<feature type="compositionally biased region" description="Polar residues" evidence="5">
    <location>
        <begin position="541"/>
        <end position="551"/>
    </location>
</feature>
<dbReference type="GO" id="GO:0022857">
    <property type="term" value="F:transmembrane transporter activity"/>
    <property type="evidence" value="ECO:0007669"/>
    <property type="project" value="InterPro"/>
</dbReference>
<sequence>MESDENPEAAPSEKPNLQGWRLYLVHASLYLGLVLSIMDSSAVSTALVTIGAHFDDFVHIQWVVLSYMLTYLGFALAFSRISDVIGRKWATIAALSFITTFSIGCGCAQTIQQLIVFRALQGIGGAGLYSMAFIVLPEVTPPEKLGIMSGLIGGVTVVSAVLGPVVGGIITTYSTWRWVFWFNIPIGGTILVFLLLFCPDFKYRGRITWKQFDFFGCLIYLASCTLLITALQEGGSGSISWTSAAFIICVILAGVIFTCFAAWIAYLSRRKHSVMPLFPMRIVTHRIMLSTILVSTCVGFVFYSILVQLPERFQIVNGKSAEIAGVSLIALSGPSAFGSFLGGALSVKRNNTFYTLLAGCSFVILGTGLMRTIDSSPSVPAKVYGFEVLMGFGFGMLFSTTTVLIKFHADQGDSAAAQGLMSQARLLGGNIGLAIATIVLNQRLISDLKGVVPASEIDSLRHSLLAISLLTPQQSEIVRRSFAGAFVTQLDINLGVAGLMLLVALGTWERRPTTLKDVMERVRKEEEEQRSTQETTESQFVKATTGSDENI</sequence>
<evidence type="ECO:0000256" key="6">
    <source>
        <dbReference type="SAM" id="Phobius"/>
    </source>
</evidence>
<feature type="transmembrane region" description="Helical" evidence="6">
    <location>
        <begin position="90"/>
        <end position="111"/>
    </location>
</feature>
<dbReference type="Pfam" id="PF07690">
    <property type="entry name" value="MFS_1"/>
    <property type="match status" value="1"/>
</dbReference>
<feature type="transmembrane region" description="Helical" evidence="6">
    <location>
        <begin position="117"/>
        <end position="136"/>
    </location>
</feature>
<evidence type="ECO:0000259" key="7">
    <source>
        <dbReference type="PROSITE" id="PS50850"/>
    </source>
</evidence>
<feature type="transmembrane region" description="Helical" evidence="6">
    <location>
        <begin position="326"/>
        <end position="345"/>
    </location>
</feature>
<dbReference type="PANTHER" id="PTHR23501:SF43">
    <property type="entry name" value="MULTIDRUG TRANSPORTER, PUTATIVE (AFU_ORTHOLOGUE AFUA_6G03040)-RELATED"/>
    <property type="match status" value="1"/>
</dbReference>
<feature type="compositionally biased region" description="Basic and acidic residues" evidence="5">
    <location>
        <begin position="522"/>
        <end position="531"/>
    </location>
</feature>
<feature type="region of interest" description="Disordered" evidence="5">
    <location>
        <begin position="522"/>
        <end position="551"/>
    </location>
</feature>
<dbReference type="OrthoDB" id="440553at2759"/>
<feature type="transmembrane region" description="Helical" evidence="6">
    <location>
        <begin position="211"/>
        <end position="231"/>
    </location>
</feature>
<protein>
    <recommendedName>
        <fullName evidence="7">Major facilitator superfamily (MFS) profile domain-containing protein</fullName>
    </recommendedName>
</protein>
<evidence type="ECO:0000313" key="9">
    <source>
        <dbReference type="Proteomes" id="UP000001294"/>
    </source>
</evidence>
<organism evidence="8 9">
    <name type="scientific">Talaromyces marneffei (strain ATCC 18224 / CBS 334.59 / QM 7333)</name>
    <name type="common">Penicillium marneffei</name>
    <dbReference type="NCBI Taxonomy" id="441960"/>
    <lineage>
        <taxon>Eukaryota</taxon>
        <taxon>Fungi</taxon>
        <taxon>Dikarya</taxon>
        <taxon>Ascomycota</taxon>
        <taxon>Pezizomycotina</taxon>
        <taxon>Eurotiomycetes</taxon>
        <taxon>Eurotiomycetidae</taxon>
        <taxon>Eurotiales</taxon>
        <taxon>Trichocomaceae</taxon>
        <taxon>Talaromyces</taxon>
        <taxon>Talaromyces sect. Talaromyces</taxon>
    </lineage>
</organism>
<feature type="transmembrane region" description="Helical" evidence="6">
    <location>
        <begin position="352"/>
        <end position="371"/>
    </location>
</feature>
<dbReference type="PROSITE" id="PS50850">
    <property type="entry name" value="MFS"/>
    <property type="match status" value="1"/>
</dbReference>
<dbReference type="Proteomes" id="UP000001294">
    <property type="component" value="Unassembled WGS sequence"/>
</dbReference>
<feature type="transmembrane region" description="Helical" evidence="6">
    <location>
        <begin position="243"/>
        <end position="266"/>
    </location>
</feature>
<evidence type="ECO:0000256" key="1">
    <source>
        <dbReference type="ARBA" id="ARBA00004141"/>
    </source>
</evidence>
<comment type="subcellular location">
    <subcellularLocation>
        <location evidence="1">Membrane</location>
        <topology evidence="1">Multi-pass membrane protein</topology>
    </subcellularLocation>
</comment>
<dbReference type="PRINTS" id="PR01036">
    <property type="entry name" value="TCRTETB"/>
</dbReference>
<dbReference type="PhylomeDB" id="B6QDV1"/>
<dbReference type="VEuPathDB" id="FungiDB:PMAA_088340"/>
<keyword evidence="2 6" id="KW-0812">Transmembrane</keyword>
<dbReference type="InterPro" id="IPR020846">
    <property type="entry name" value="MFS_dom"/>
</dbReference>
<reference evidence="9" key="1">
    <citation type="journal article" date="2015" name="Genome Announc.">
        <title>Genome sequence of the AIDS-associated pathogen Penicillium marneffei (ATCC18224) and its near taxonomic relative Talaromyces stipitatus (ATCC10500).</title>
        <authorList>
            <person name="Nierman W.C."/>
            <person name="Fedorova-Abrams N.D."/>
            <person name="Andrianopoulos A."/>
        </authorList>
    </citation>
    <scope>NUCLEOTIDE SEQUENCE [LARGE SCALE GENOMIC DNA]</scope>
    <source>
        <strain evidence="9">ATCC 18224 / CBS 334.59 / QM 7333</strain>
    </source>
</reference>
<evidence type="ECO:0000256" key="4">
    <source>
        <dbReference type="ARBA" id="ARBA00023136"/>
    </source>
</evidence>
<dbReference type="Gene3D" id="1.20.1720.10">
    <property type="entry name" value="Multidrug resistance protein D"/>
    <property type="match status" value="1"/>
</dbReference>
<dbReference type="PANTHER" id="PTHR23501">
    <property type="entry name" value="MAJOR FACILITATOR SUPERFAMILY"/>
    <property type="match status" value="1"/>
</dbReference>
<accession>B6QDV1</accession>
<evidence type="ECO:0000313" key="8">
    <source>
        <dbReference type="EMBL" id="EEA24861.1"/>
    </source>
</evidence>
<feature type="transmembrane region" description="Helical" evidence="6">
    <location>
        <begin position="287"/>
        <end position="306"/>
    </location>
</feature>
<proteinExistence type="predicted"/>
<dbReference type="HOGENOM" id="CLU_000960_22_2_1"/>
<dbReference type="InterPro" id="IPR011701">
    <property type="entry name" value="MFS"/>
</dbReference>
<evidence type="ECO:0000256" key="2">
    <source>
        <dbReference type="ARBA" id="ARBA00022692"/>
    </source>
</evidence>
<feature type="transmembrane region" description="Helical" evidence="6">
    <location>
        <begin position="383"/>
        <end position="405"/>
    </location>
</feature>